<keyword evidence="2" id="KW-1185">Reference proteome</keyword>
<accession>A0A0D0CG67</accession>
<protein>
    <submittedName>
        <fullName evidence="1">Unplaced genomic scaffold GYMLUscaffold_74, whole genome shotgun sequence</fullName>
    </submittedName>
</protein>
<dbReference type="Proteomes" id="UP000053593">
    <property type="component" value="Unassembled WGS sequence"/>
</dbReference>
<dbReference type="AlphaFoldDB" id="A0A0D0CG67"/>
<name>A0A0D0CG67_9AGAR</name>
<gene>
    <name evidence="1" type="ORF">GYMLUDRAFT_178191</name>
</gene>
<dbReference type="HOGENOM" id="CLU_3087450_0_0_1"/>
<evidence type="ECO:0000313" key="1">
    <source>
        <dbReference type="EMBL" id="KIK53918.1"/>
    </source>
</evidence>
<evidence type="ECO:0000313" key="2">
    <source>
        <dbReference type="Proteomes" id="UP000053593"/>
    </source>
</evidence>
<sequence length="52" mass="6074">MIPSKEILDRAIQTVRRGRWPEEQMPFGSESFRYINVRTKVIGPIVRTCVVL</sequence>
<dbReference type="EMBL" id="KN834822">
    <property type="protein sequence ID" value="KIK53918.1"/>
    <property type="molecule type" value="Genomic_DNA"/>
</dbReference>
<reference evidence="1 2" key="1">
    <citation type="submission" date="2014-04" db="EMBL/GenBank/DDBJ databases">
        <title>Evolutionary Origins and Diversification of the Mycorrhizal Mutualists.</title>
        <authorList>
            <consortium name="DOE Joint Genome Institute"/>
            <consortium name="Mycorrhizal Genomics Consortium"/>
            <person name="Kohler A."/>
            <person name="Kuo A."/>
            <person name="Nagy L.G."/>
            <person name="Floudas D."/>
            <person name="Copeland A."/>
            <person name="Barry K.W."/>
            <person name="Cichocki N."/>
            <person name="Veneault-Fourrey C."/>
            <person name="LaButti K."/>
            <person name="Lindquist E.A."/>
            <person name="Lipzen A."/>
            <person name="Lundell T."/>
            <person name="Morin E."/>
            <person name="Murat C."/>
            <person name="Riley R."/>
            <person name="Ohm R."/>
            <person name="Sun H."/>
            <person name="Tunlid A."/>
            <person name="Henrissat B."/>
            <person name="Grigoriev I.V."/>
            <person name="Hibbett D.S."/>
            <person name="Martin F."/>
        </authorList>
    </citation>
    <scope>NUCLEOTIDE SEQUENCE [LARGE SCALE GENOMIC DNA]</scope>
    <source>
        <strain evidence="1 2">FD-317 M1</strain>
    </source>
</reference>
<organism evidence="1 2">
    <name type="scientific">Collybiopsis luxurians FD-317 M1</name>
    <dbReference type="NCBI Taxonomy" id="944289"/>
    <lineage>
        <taxon>Eukaryota</taxon>
        <taxon>Fungi</taxon>
        <taxon>Dikarya</taxon>
        <taxon>Basidiomycota</taxon>
        <taxon>Agaricomycotina</taxon>
        <taxon>Agaricomycetes</taxon>
        <taxon>Agaricomycetidae</taxon>
        <taxon>Agaricales</taxon>
        <taxon>Marasmiineae</taxon>
        <taxon>Omphalotaceae</taxon>
        <taxon>Collybiopsis</taxon>
        <taxon>Collybiopsis luxurians</taxon>
    </lineage>
</organism>
<proteinExistence type="predicted"/>